<dbReference type="InterPro" id="IPR012910">
    <property type="entry name" value="Plug_dom"/>
</dbReference>
<dbReference type="AlphaFoldDB" id="A0A8E1ZYH8"/>
<feature type="domain" description="TonB-dependent receptor-like beta-barrel" evidence="14">
    <location>
        <begin position="423"/>
        <end position="865"/>
    </location>
</feature>
<evidence type="ECO:0000256" key="3">
    <source>
        <dbReference type="ARBA" id="ARBA00022452"/>
    </source>
</evidence>
<evidence type="ECO:0000256" key="6">
    <source>
        <dbReference type="ARBA" id="ARBA00023004"/>
    </source>
</evidence>
<dbReference type="Gene3D" id="2.170.130.10">
    <property type="entry name" value="TonB-dependent receptor, plug domain"/>
    <property type="match status" value="1"/>
</dbReference>
<name>A0A8E1ZYH8_9PORP</name>
<keyword evidence="9 11" id="KW-0472">Membrane</keyword>
<dbReference type="InterPro" id="IPR023997">
    <property type="entry name" value="TonB-dep_OMP_SusC/RagA_CS"/>
</dbReference>
<keyword evidence="5 11" id="KW-0812">Transmembrane</keyword>
<dbReference type="Gene3D" id="2.40.170.20">
    <property type="entry name" value="TonB-dependent receptor, beta-barrel domain"/>
    <property type="match status" value="1"/>
</dbReference>
<feature type="signal peptide" evidence="13">
    <location>
        <begin position="1"/>
        <end position="29"/>
    </location>
</feature>
<dbReference type="Pfam" id="PF07715">
    <property type="entry name" value="Plug"/>
    <property type="match status" value="1"/>
</dbReference>
<organism evidence="16 17">
    <name type="scientific">Macellibacteroides fermentans</name>
    <dbReference type="NCBI Taxonomy" id="879969"/>
    <lineage>
        <taxon>Bacteria</taxon>
        <taxon>Pseudomonadati</taxon>
        <taxon>Bacteroidota</taxon>
        <taxon>Bacteroidia</taxon>
        <taxon>Bacteroidales</taxon>
        <taxon>Porphyromonadaceae</taxon>
        <taxon>Macellibacteroides</taxon>
    </lineage>
</organism>
<comment type="subcellular location">
    <subcellularLocation>
        <location evidence="1 11">Cell outer membrane</location>
        <topology evidence="1 11">Multi-pass membrane protein</topology>
    </subcellularLocation>
</comment>
<keyword evidence="7" id="KW-0406">Ion transport</keyword>
<dbReference type="Gene3D" id="2.60.40.1120">
    <property type="entry name" value="Carboxypeptidase-like, regulatory domain"/>
    <property type="match status" value="1"/>
</dbReference>
<keyword evidence="2 11" id="KW-0813">Transport</keyword>
<keyword evidence="13" id="KW-0732">Signal</keyword>
<comment type="caution">
    <text evidence="16">The sequence shown here is derived from an EMBL/GenBank/DDBJ whole genome shotgun (WGS) entry which is preliminary data.</text>
</comment>
<evidence type="ECO:0000256" key="9">
    <source>
        <dbReference type="ARBA" id="ARBA00023136"/>
    </source>
</evidence>
<gene>
    <name evidence="16" type="ORF">F5613_002996</name>
</gene>
<evidence type="ECO:0000256" key="10">
    <source>
        <dbReference type="ARBA" id="ARBA00023237"/>
    </source>
</evidence>
<accession>A0A8E1ZYH8</accession>
<dbReference type="InterPro" id="IPR008969">
    <property type="entry name" value="CarboxyPept-like_regulatory"/>
</dbReference>
<dbReference type="InterPro" id="IPR039426">
    <property type="entry name" value="TonB-dep_rcpt-like"/>
</dbReference>
<evidence type="ECO:0000256" key="8">
    <source>
        <dbReference type="ARBA" id="ARBA00023077"/>
    </source>
</evidence>
<evidence type="ECO:0000256" key="2">
    <source>
        <dbReference type="ARBA" id="ARBA00022448"/>
    </source>
</evidence>
<evidence type="ECO:0000256" key="1">
    <source>
        <dbReference type="ARBA" id="ARBA00004571"/>
    </source>
</evidence>
<dbReference type="InterPro" id="IPR036942">
    <property type="entry name" value="Beta-barrel_TonB_sf"/>
</dbReference>
<dbReference type="GO" id="GO:0009279">
    <property type="term" value="C:cell outer membrane"/>
    <property type="evidence" value="ECO:0007669"/>
    <property type="project" value="UniProtKB-SubCell"/>
</dbReference>
<dbReference type="EMBL" id="JACCCY010000004">
    <property type="protein sequence ID" value="NYI50834.1"/>
    <property type="molecule type" value="Genomic_DNA"/>
</dbReference>
<dbReference type="NCBIfam" id="TIGR04057">
    <property type="entry name" value="SusC_RagA_signa"/>
    <property type="match status" value="1"/>
</dbReference>
<evidence type="ECO:0000259" key="14">
    <source>
        <dbReference type="Pfam" id="PF00593"/>
    </source>
</evidence>
<evidence type="ECO:0000256" key="11">
    <source>
        <dbReference type="PROSITE-ProRule" id="PRU01360"/>
    </source>
</evidence>
<dbReference type="SUPFAM" id="SSF56935">
    <property type="entry name" value="Porins"/>
    <property type="match status" value="1"/>
</dbReference>
<feature type="domain" description="TonB-dependent receptor plug" evidence="15">
    <location>
        <begin position="128"/>
        <end position="251"/>
    </location>
</feature>
<evidence type="ECO:0000256" key="13">
    <source>
        <dbReference type="SAM" id="SignalP"/>
    </source>
</evidence>
<keyword evidence="8 12" id="KW-0798">TonB box</keyword>
<dbReference type="PANTHER" id="PTHR32552:SF81">
    <property type="entry name" value="TONB-DEPENDENT OUTER MEMBRANE RECEPTOR"/>
    <property type="match status" value="1"/>
</dbReference>
<evidence type="ECO:0000256" key="5">
    <source>
        <dbReference type="ARBA" id="ARBA00022692"/>
    </source>
</evidence>
<dbReference type="InterPro" id="IPR023996">
    <property type="entry name" value="TonB-dep_OMP_SusC/RagA"/>
</dbReference>
<evidence type="ECO:0000256" key="12">
    <source>
        <dbReference type="RuleBase" id="RU003357"/>
    </source>
</evidence>
<evidence type="ECO:0000256" key="4">
    <source>
        <dbReference type="ARBA" id="ARBA00022496"/>
    </source>
</evidence>
<dbReference type="SUPFAM" id="SSF49464">
    <property type="entry name" value="Carboxypeptidase regulatory domain-like"/>
    <property type="match status" value="1"/>
</dbReference>
<dbReference type="PANTHER" id="PTHR32552">
    <property type="entry name" value="FERRICHROME IRON RECEPTOR-RELATED"/>
    <property type="match status" value="1"/>
</dbReference>
<evidence type="ECO:0000256" key="7">
    <source>
        <dbReference type="ARBA" id="ARBA00023065"/>
    </source>
</evidence>
<protein>
    <submittedName>
        <fullName evidence="16">TonB-linked SusC/RagA family outer membrane protein</fullName>
    </submittedName>
</protein>
<keyword evidence="17" id="KW-1185">Reference proteome</keyword>
<keyword evidence="3 11" id="KW-1134">Transmembrane beta strand</keyword>
<proteinExistence type="inferred from homology"/>
<dbReference type="PROSITE" id="PS52016">
    <property type="entry name" value="TONB_DEPENDENT_REC_3"/>
    <property type="match status" value="1"/>
</dbReference>
<evidence type="ECO:0000313" key="17">
    <source>
        <dbReference type="Proteomes" id="UP000574332"/>
    </source>
</evidence>
<dbReference type="Pfam" id="PF00593">
    <property type="entry name" value="TonB_dep_Rec_b-barrel"/>
    <property type="match status" value="1"/>
</dbReference>
<comment type="similarity">
    <text evidence="11 12">Belongs to the TonB-dependent receptor family.</text>
</comment>
<dbReference type="InterPro" id="IPR000531">
    <property type="entry name" value="Beta-barrel_TonB"/>
</dbReference>
<dbReference type="GO" id="GO:0006826">
    <property type="term" value="P:iron ion transport"/>
    <property type="evidence" value="ECO:0007669"/>
    <property type="project" value="UniProtKB-KW"/>
</dbReference>
<keyword evidence="10 11" id="KW-0998">Cell outer membrane</keyword>
<dbReference type="Proteomes" id="UP000574332">
    <property type="component" value="Unassembled WGS sequence"/>
</dbReference>
<dbReference type="RefSeq" id="WP_179400255.1">
    <property type="nucleotide sequence ID" value="NZ_JACCCY010000004.1"/>
</dbReference>
<keyword evidence="6" id="KW-0408">Iron</keyword>
<evidence type="ECO:0000259" key="15">
    <source>
        <dbReference type="Pfam" id="PF07715"/>
    </source>
</evidence>
<feature type="chain" id="PRO_5034936384" evidence="13">
    <location>
        <begin position="30"/>
        <end position="1027"/>
    </location>
</feature>
<evidence type="ECO:0000313" key="16">
    <source>
        <dbReference type="EMBL" id="NYI50834.1"/>
    </source>
</evidence>
<dbReference type="InterPro" id="IPR037066">
    <property type="entry name" value="Plug_dom_sf"/>
</dbReference>
<dbReference type="NCBIfam" id="TIGR04056">
    <property type="entry name" value="OMP_RagA_SusC"/>
    <property type="match status" value="1"/>
</dbReference>
<reference evidence="16 17" key="1">
    <citation type="submission" date="2020-07" db="EMBL/GenBank/DDBJ databases">
        <title>Genomic Encyclopedia of Type Strains, Phase IV (KMG-IV): sequencing the most valuable type-strain genomes for metagenomic binning, comparative biology and taxonomic classification.</title>
        <authorList>
            <person name="Goeker M."/>
        </authorList>
    </citation>
    <scope>NUCLEOTIDE SEQUENCE [LARGE SCALE GENOMIC DNA]</scope>
    <source>
        <strain evidence="16 17">DSM 23697</strain>
    </source>
</reference>
<sequence>MKRKKTNWMRLFLLNILLSISLFPGMSFSQTSSQRTGVVTDATTKESLPGVSIMVKGTQRGTTTNLDGEFILPASENETLVFTYIGYKEKEITVRGQQKLVVQLEQSTQNLGEVVVTALGIERNTRTLPYATQQLAGGDLNEIRDNSSNLLSSLSGKVSGAVITTAATGPGAAARVILRGNRSISGNNTALIVVDGVPYDNTSYNQATGTTSSYGGSDGAANVNPDDVASINVLKGPSAAALYGSRAANGAIIITTKKGREGKFSIDYNGGVSIDQPNLLMKFQNNYGRGNGGVYSPTAGESWGEKAETYPNNVKDFFETAPSFNNAVSTYGGTKELQGFASYTSNIVNGIVPGNRMDRNTANVRVNTNFFPKLTTDTKITFVNQKIKNRPRLGDAGTPLEAYIMPRDMKESELKEFETIDPTNGQPIRKYWTTSSIYDNPYWSTERTSVNEERNRVTALGSAKYQLTDWLSVMGRISYDRYNDKTDGSFYSGTVSLGDVKAGGKYYETNTSYWERNLEGLISGNNTLSSSFKINYNVGASSLKRVFSSVQSMANGLTIPNKFSLSSATTPAFENVLGYERQLNSIFGNLQVGFNEYLYLDLSARNDWSSTLPAPHSYFYPSAGVSAIFSEFINLPAWVSFGKIRTTYTEVGNDADPYLLNQRYNFALGAGQGFISRDGNKSIPNLKPEKTRSYELGLELKFIENRLGIDATFYKSNTINQLLYVGLPMASGFNRQYINAGDIENKGLEVMLTGRIIESDKFSWSSSVTFSTNSNKVIELAPNTTRVNITDNTKYATVIVNEGGSYGDLYGYKWKTDANSGKYIVDARGLPVVESNQKLGNFNPDFQLGWNNQLSYKNFSLAFQIDGRIGGEMVSGTDAYLSYFGLTESSEKFREGGLILDAVTADGAANTKAITAQQLWTTVSQNGRDAWGEFFTYSMTNFRLREASVSYNFDIKNSFVKQAQLSLLGRNLFFFYRGKSKLKIPGIDERTIPVDPEAALGAGNYQGVELGLPPAVRSFGLNVKLTF</sequence>
<keyword evidence="4" id="KW-0410">Iron transport</keyword>
<dbReference type="Pfam" id="PF13715">
    <property type="entry name" value="CarbopepD_reg_2"/>
    <property type="match status" value="1"/>
</dbReference>